<dbReference type="GO" id="GO:0015074">
    <property type="term" value="P:DNA integration"/>
    <property type="evidence" value="ECO:0007669"/>
    <property type="project" value="UniProtKB-KW"/>
</dbReference>
<comment type="caution">
    <text evidence="4">The sequence shown here is derived from an EMBL/GenBank/DDBJ whole genome shotgun (WGS) entry which is preliminary data.</text>
</comment>
<dbReference type="Proteomes" id="UP000024942">
    <property type="component" value="Unassembled WGS sequence"/>
</dbReference>
<dbReference type="InterPro" id="IPR002104">
    <property type="entry name" value="Integrase_catalytic"/>
</dbReference>
<dbReference type="OrthoDB" id="6388170at2"/>
<dbReference type="InterPro" id="IPR050090">
    <property type="entry name" value="Tyrosine_recombinase_XerCD"/>
</dbReference>
<dbReference type="GO" id="GO:0006310">
    <property type="term" value="P:DNA recombination"/>
    <property type="evidence" value="ECO:0007669"/>
    <property type="project" value="UniProtKB-KW"/>
</dbReference>
<keyword evidence="5" id="KW-1185">Reference proteome</keyword>
<dbReference type="GO" id="GO:0003677">
    <property type="term" value="F:DNA binding"/>
    <property type="evidence" value="ECO:0007669"/>
    <property type="project" value="InterPro"/>
</dbReference>
<dbReference type="PROSITE" id="PS51898">
    <property type="entry name" value="TYR_RECOMBINASE"/>
    <property type="match status" value="1"/>
</dbReference>
<keyword evidence="1" id="KW-0229">DNA integration</keyword>
<keyword evidence="2" id="KW-0233">DNA recombination</keyword>
<proteinExistence type="predicted"/>
<feature type="domain" description="Tyr recombinase" evidence="3">
    <location>
        <begin position="169"/>
        <end position="348"/>
    </location>
</feature>
<dbReference type="Gene3D" id="1.10.443.10">
    <property type="entry name" value="Intergrase catalytic core"/>
    <property type="match status" value="1"/>
</dbReference>
<evidence type="ECO:0000259" key="3">
    <source>
        <dbReference type="PROSITE" id="PS51898"/>
    </source>
</evidence>
<organism evidence="4 5">
    <name type="scientific">Hyphomonas oceanitis SCH89</name>
    <dbReference type="NCBI Taxonomy" id="1280953"/>
    <lineage>
        <taxon>Bacteria</taxon>
        <taxon>Pseudomonadati</taxon>
        <taxon>Pseudomonadota</taxon>
        <taxon>Alphaproteobacteria</taxon>
        <taxon>Hyphomonadales</taxon>
        <taxon>Hyphomonadaceae</taxon>
        <taxon>Hyphomonas</taxon>
    </lineage>
</organism>
<sequence length="352" mass="40685">MSSITKLPSGNWRAQVRRKGRYVSQSFLRRKDAEEWALKMERRVDRGESVSKHRPDLINTVADLVDLHIADMLDVRKPLRRSKAYSLNKLRDDIGHLRLNQIERERIIEFARDRRSEGAGPVTIAMDISYLKTIMLHATAVHGVPLQVEQVDLARVALFRLGLVGKGRERDRRPTQEELDQLIAHFESNERLKSPMARIVKFAIATAMRQSEICSIEWSDIDERKRTVLVRDRKDPRNKDGNDQRVPLVDLAGYDAWALLAEQRASRPTKGRIFPYNPRSIGTAFRRACQELEIEDLHFHDLRHEGTSRLFEAGLQIEQVALVTGHKDWKMLKRYTHLSADMIVNFARGRSA</sequence>
<dbReference type="PANTHER" id="PTHR30349">
    <property type="entry name" value="PHAGE INTEGRASE-RELATED"/>
    <property type="match status" value="1"/>
</dbReference>
<dbReference type="CDD" id="cd00796">
    <property type="entry name" value="INT_Rci_Hp1_C"/>
    <property type="match status" value="1"/>
</dbReference>
<protein>
    <submittedName>
        <fullName evidence="4">Phage integrase family site specific recombinase</fullName>
    </submittedName>
</protein>
<evidence type="ECO:0000256" key="1">
    <source>
        <dbReference type="ARBA" id="ARBA00022908"/>
    </source>
</evidence>
<reference evidence="4 5" key="1">
    <citation type="journal article" date="2014" name="Antonie Van Leeuwenhoek">
        <title>Hyphomonas beringensis sp. nov. and Hyphomonas chukchiensis sp. nov., isolated from surface seawater of the Bering Sea and Chukchi Sea.</title>
        <authorList>
            <person name="Li C."/>
            <person name="Lai Q."/>
            <person name="Li G."/>
            <person name="Dong C."/>
            <person name="Wang J."/>
            <person name="Liao Y."/>
            <person name="Shao Z."/>
        </authorList>
    </citation>
    <scope>NUCLEOTIDE SEQUENCE [LARGE SCALE GENOMIC DNA]</scope>
    <source>
        <strain evidence="4 5">SCH89</strain>
    </source>
</reference>
<dbReference type="SUPFAM" id="SSF56349">
    <property type="entry name" value="DNA breaking-rejoining enzymes"/>
    <property type="match status" value="1"/>
</dbReference>
<dbReference type="eggNOG" id="COG0582">
    <property type="taxonomic scope" value="Bacteria"/>
</dbReference>
<accession>A0A059GCG4</accession>
<dbReference type="InterPro" id="IPR013762">
    <property type="entry name" value="Integrase-like_cat_sf"/>
</dbReference>
<gene>
    <name evidence="4" type="ORF">HOC_01425</name>
</gene>
<dbReference type="PANTHER" id="PTHR30349:SF94">
    <property type="entry name" value="INTEGRASE_RECOMBINASE HI_1414-RELATED"/>
    <property type="match status" value="1"/>
</dbReference>
<dbReference type="STRING" id="1280953.HOC_01425"/>
<name>A0A059GCG4_9PROT</name>
<dbReference type="InterPro" id="IPR011010">
    <property type="entry name" value="DNA_brk_join_enz"/>
</dbReference>
<evidence type="ECO:0000313" key="4">
    <source>
        <dbReference type="EMBL" id="KDA04502.1"/>
    </source>
</evidence>
<dbReference type="AlphaFoldDB" id="A0A059GCG4"/>
<dbReference type="RefSeq" id="WP_035535045.1">
    <property type="nucleotide sequence ID" value="NZ_ARYL01000001.1"/>
</dbReference>
<evidence type="ECO:0000313" key="5">
    <source>
        <dbReference type="Proteomes" id="UP000024942"/>
    </source>
</evidence>
<dbReference type="Pfam" id="PF00589">
    <property type="entry name" value="Phage_integrase"/>
    <property type="match status" value="1"/>
</dbReference>
<dbReference type="EMBL" id="ARYL01000001">
    <property type="protein sequence ID" value="KDA04502.1"/>
    <property type="molecule type" value="Genomic_DNA"/>
</dbReference>
<evidence type="ECO:0000256" key="2">
    <source>
        <dbReference type="ARBA" id="ARBA00023172"/>
    </source>
</evidence>
<dbReference type="PATRIC" id="fig|1280953.3.peg.288"/>